<dbReference type="CDD" id="cd00279">
    <property type="entry name" value="YlxR"/>
    <property type="match status" value="1"/>
</dbReference>
<sequence length="94" mass="10882">MAPMKKKKTPLRKCVVTKEMMPKQQLIRVVRNKEGEVFIDETGKQNGRGAYLTKDSSVIETARQKNILSHHLKAKVDEELYEKLLKIVKEDTNE</sequence>
<proteinExistence type="predicted"/>
<dbReference type="PANTHER" id="PTHR34215">
    <property type="entry name" value="BLL0784 PROTEIN"/>
    <property type="match status" value="1"/>
</dbReference>
<organism evidence="2 3">
    <name type="scientific">Pontibacillus marinus BH030004 = DSM 16465</name>
    <dbReference type="NCBI Taxonomy" id="1385511"/>
    <lineage>
        <taxon>Bacteria</taxon>
        <taxon>Bacillati</taxon>
        <taxon>Bacillota</taxon>
        <taxon>Bacilli</taxon>
        <taxon>Bacillales</taxon>
        <taxon>Bacillaceae</taxon>
        <taxon>Pontibacillus</taxon>
    </lineage>
</organism>
<gene>
    <name evidence="2" type="ORF">N783_08185</name>
</gene>
<evidence type="ECO:0000259" key="1">
    <source>
        <dbReference type="Pfam" id="PF04296"/>
    </source>
</evidence>
<dbReference type="NCBIfam" id="NF047356">
    <property type="entry name" value="RNA_bind_RnpM"/>
    <property type="match status" value="1"/>
</dbReference>
<keyword evidence="3" id="KW-1185">Reference proteome</keyword>
<reference evidence="2 3" key="1">
    <citation type="submission" date="2013-08" db="EMBL/GenBank/DDBJ databases">
        <authorList>
            <person name="Huang J."/>
            <person name="Wang G."/>
        </authorList>
    </citation>
    <scope>NUCLEOTIDE SEQUENCE [LARGE SCALE GENOMIC DNA]</scope>
    <source>
        <strain evidence="2 3">BH030004</strain>
    </source>
</reference>
<dbReference type="RefSeq" id="WP_027448328.1">
    <property type="nucleotide sequence ID" value="NZ_AVPF01000019.1"/>
</dbReference>
<dbReference type="Pfam" id="PF04296">
    <property type="entry name" value="YlxR"/>
    <property type="match status" value="1"/>
</dbReference>
<dbReference type="eggNOG" id="COG2740">
    <property type="taxonomic scope" value="Bacteria"/>
</dbReference>
<dbReference type="Gene3D" id="3.30.1230.10">
    <property type="entry name" value="YlxR-like"/>
    <property type="match status" value="1"/>
</dbReference>
<evidence type="ECO:0000313" key="3">
    <source>
        <dbReference type="Proteomes" id="UP000030403"/>
    </source>
</evidence>
<feature type="domain" description="YlxR" evidence="1">
    <location>
        <begin position="12"/>
        <end position="85"/>
    </location>
</feature>
<evidence type="ECO:0000313" key="2">
    <source>
        <dbReference type="EMBL" id="KGX88597.1"/>
    </source>
</evidence>
<dbReference type="InterPro" id="IPR037465">
    <property type="entry name" value="YlxR"/>
</dbReference>
<dbReference type="AlphaFoldDB" id="A0A0A5HYA5"/>
<dbReference type="Proteomes" id="UP000030403">
    <property type="component" value="Unassembled WGS sequence"/>
</dbReference>
<dbReference type="STRING" id="1385511.GCA_000425225_01081"/>
<accession>A0A0A5HYA5</accession>
<dbReference type="PANTHER" id="PTHR34215:SF1">
    <property type="entry name" value="YLXR DOMAIN-CONTAINING PROTEIN"/>
    <property type="match status" value="1"/>
</dbReference>
<name>A0A0A5HYA5_9BACI</name>
<comment type="caution">
    <text evidence="2">The sequence shown here is derived from an EMBL/GenBank/DDBJ whole genome shotgun (WGS) entry which is preliminary data.</text>
</comment>
<dbReference type="InterPro" id="IPR007393">
    <property type="entry name" value="YlxR_dom"/>
</dbReference>
<dbReference type="SUPFAM" id="SSF64376">
    <property type="entry name" value="YlxR-like"/>
    <property type="match status" value="1"/>
</dbReference>
<protein>
    <recommendedName>
        <fullName evidence="1">YlxR domain-containing protein</fullName>
    </recommendedName>
</protein>
<dbReference type="EMBL" id="AVPF01000019">
    <property type="protein sequence ID" value="KGX88597.1"/>
    <property type="molecule type" value="Genomic_DNA"/>
</dbReference>
<dbReference type="InterPro" id="IPR035931">
    <property type="entry name" value="YlxR-like_sf"/>
</dbReference>